<dbReference type="GO" id="GO:0046872">
    <property type="term" value="F:metal ion binding"/>
    <property type="evidence" value="ECO:0007669"/>
    <property type="project" value="InterPro"/>
</dbReference>
<evidence type="ECO:0000256" key="3">
    <source>
        <dbReference type="ARBA" id="ARBA00022801"/>
    </source>
</evidence>
<keyword evidence="3" id="KW-0378">Hydrolase</keyword>
<evidence type="ECO:0000313" key="9">
    <source>
        <dbReference type="EMBL" id="TJZ74823.1"/>
    </source>
</evidence>
<feature type="domain" description="Peptidase M16 C-terminal" evidence="8">
    <location>
        <begin position="215"/>
        <end position="326"/>
    </location>
</feature>
<keyword evidence="2" id="KW-0645">Protease</keyword>
<dbReference type="InterPro" id="IPR011249">
    <property type="entry name" value="Metalloenz_LuxS/M16"/>
</dbReference>
<evidence type="ECO:0000256" key="2">
    <source>
        <dbReference type="ARBA" id="ARBA00022670"/>
    </source>
</evidence>
<dbReference type="Pfam" id="PF05193">
    <property type="entry name" value="Peptidase_M16_C"/>
    <property type="match status" value="2"/>
</dbReference>
<comment type="caution">
    <text evidence="9">The sequence shown here is derived from an EMBL/GenBank/DDBJ whole genome shotgun (WGS) entry which is preliminary data.</text>
</comment>
<name>A0A4U0Q1D3_9NEIS</name>
<evidence type="ECO:0000256" key="6">
    <source>
        <dbReference type="SAM" id="SignalP"/>
    </source>
</evidence>
<dbReference type="Pfam" id="PF00675">
    <property type="entry name" value="Peptidase_M16"/>
    <property type="match status" value="1"/>
</dbReference>
<accession>A0A4U0Q1D3</accession>
<dbReference type="InterPro" id="IPR007863">
    <property type="entry name" value="Peptidase_M16_C"/>
</dbReference>
<dbReference type="EMBL" id="SUMF01000005">
    <property type="protein sequence ID" value="TJZ74823.1"/>
    <property type="molecule type" value="Genomic_DNA"/>
</dbReference>
<feature type="chain" id="PRO_5020900986" evidence="6">
    <location>
        <begin position="43"/>
        <end position="941"/>
    </location>
</feature>
<sequence length="941" mass="103733">MWCVFIMARIIFFFPWAFLFSMKSVRLFCLLAALLLPCSAMAADVVREGSLANGLNYMVRSHATPTDKVELRLLVRAGSMHEADDERGIAHLVEHLAFGRTRHFAPGEVVDFLNGQGMRIGSDSNAYTFHHFTNYQLSVNPDVTERAMTLLADWADGGIVFDPAIVARERTIVLDEMRLGEAQSKGYGEYLDAMFAGSRYGERMPIGQEAVVRDLPLERIEAFYRRHYVGPRMTLLVVGDIDAARVEAQLKQAFARVPAGPAPDEPAAVALSGERRSFTEFQAQWARRSQLNWAWLEAQPVSRPFEQELADYQRVLAMMLVQARLGAEPGYWPLVNLTPQYRQWILLLNSKQGGDRATVERLYGTIEAARRDGFGDAEVADGKRRLRELIEANHPLDAARWTSAALADQYQVAALMRDNFYEPAQLHALFDRFAEQTDAAAVTEAWRSLSAQASQVVSAWRAPSENATTFVGIDDGEVAQVVADLGARDKLEAGQAANTVQLMDHLPPSGQITAREAAPGGGVLRLSNGATVVWQRQRSPSEQMGLLLMIEGGQLSATRPEWLATAAVPFYLNEVGWGGLSRDQVQAALVGKATTMWPWVDLDMHGLGGTARAEELETLLQLVHLQLLEPPPSAVARDYALSRLKGGSGEFLGAASWQRLYAPQVWPYDNWKDQDYRLLFPLEVVTAHRNLYGDPARWTVAITGVADPARLEALVARYLGSVAPRTPSRAAPAPQRLQAYAQHVYGGSQPGKREASFIWRVMAPEDFNGDDAWIAYSLVDILRQRLMASLRFEQGSAYGVAAGHGMFRSLGVGMWLRTSGPAEACARTIETTVATIGQLAREGVTDAEFQMAQARSRKWVADLPQMPADYASAIAFQYGMGGTAALAFDPAKRYTQAQLDAAAARWLAPEHLYLERNGCAGTWGDHDLAALWQAPARVAGQ</sequence>
<dbReference type="InterPro" id="IPR050626">
    <property type="entry name" value="Peptidase_M16"/>
</dbReference>
<evidence type="ECO:0000313" key="10">
    <source>
        <dbReference type="Proteomes" id="UP000310016"/>
    </source>
</evidence>
<dbReference type="Gene3D" id="3.30.830.10">
    <property type="entry name" value="Metalloenzyme, LuxS/M16 peptidase-like"/>
    <property type="match status" value="2"/>
</dbReference>
<evidence type="ECO:0000256" key="4">
    <source>
        <dbReference type="ARBA" id="ARBA00022833"/>
    </source>
</evidence>
<protein>
    <submittedName>
        <fullName evidence="9">Insulinase family protein</fullName>
    </submittedName>
</protein>
<keyword evidence="6" id="KW-0732">Signal</keyword>
<comment type="similarity">
    <text evidence="1">Belongs to the peptidase M16 family.</text>
</comment>
<evidence type="ECO:0000256" key="1">
    <source>
        <dbReference type="ARBA" id="ARBA00007261"/>
    </source>
</evidence>
<dbReference type="GO" id="GO:0008237">
    <property type="term" value="F:metallopeptidase activity"/>
    <property type="evidence" value="ECO:0007669"/>
    <property type="project" value="UniProtKB-KW"/>
</dbReference>
<feature type="domain" description="Peptidase M16 C-terminal" evidence="8">
    <location>
        <begin position="687"/>
        <end position="854"/>
    </location>
</feature>
<dbReference type="PANTHER" id="PTHR43690:SF34">
    <property type="entry name" value="ZINC PROTEASE PQQL-LIKE"/>
    <property type="match status" value="1"/>
</dbReference>
<dbReference type="InterPro" id="IPR011765">
    <property type="entry name" value="Pept_M16_N"/>
</dbReference>
<feature type="domain" description="Peptidase M16 N-terminal" evidence="7">
    <location>
        <begin position="58"/>
        <end position="178"/>
    </location>
</feature>
<keyword evidence="4" id="KW-0862">Zinc</keyword>
<dbReference type="AlphaFoldDB" id="A0A4U0Q1D3"/>
<dbReference type="SUPFAM" id="SSF63411">
    <property type="entry name" value="LuxS/MPP-like metallohydrolase"/>
    <property type="match status" value="3"/>
</dbReference>
<dbReference type="PANTHER" id="PTHR43690">
    <property type="entry name" value="NARDILYSIN"/>
    <property type="match status" value="1"/>
</dbReference>
<keyword evidence="10" id="KW-1185">Reference proteome</keyword>
<feature type="signal peptide" evidence="6">
    <location>
        <begin position="1"/>
        <end position="42"/>
    </location>
</feature>
<keyword evidence="5" id="KW-0482">Metalloprotease</keyword>
<proteinExistence type="inferred from homology"/>
<gene>
    <name evidence="9" type="ORF">FAZ21_07655</name>
</gene>
<dbReference type="OrthoDB" id="9811314at2"/>
<evidence type="ECO:0000256" key="5">
    <source>
        <dbReference type="ARBA" id="ARBA00023049"/>
    </source>
</evidence>
<reference evidence="9 10" key="1">
    <citation type="submission" date="2019-04" db="EMBL/GenBank/DDBJ databases">
        <title>Chitiniphilus eburnea sp. nov., a novel chitinolytic bacterium isolated from aquaculture sludge.</title>
        <authorList>
            <person name="Sheng M."/>
        </authorList>
    </citation>
    <scope>NUCLEOTIDE SEQUENCE [LARGE SCALE GENOMIC DNA]</scope>
    <source>
        <strain evidence="9 10">HX-2-15</strain>
    </source>
</reference>
<dbReference type="GO" id="GO:0006508">
    <property type="term" value="P:proteolysis"/>
    <property type="evidence" value="ECO:0007669"/>
    <property type="project" value="UniProtKB-KW"/>
</dbReference>
<organism evidence="9 10">
    <name type="scientific">Chitiniphilus eburneus</name>
    <dbReference type="NCBI Taxonomy" id="2571148"/>
    <lineage>
        <taxon>Bacteria</taxon>
        <taxon>Pseudomonadati</taxon>
        <taxon>Pseudomonadota</taxon>
        <taxon>Betaproteobacteria</taxon>
        <taxon>Neisseriales</taxon>
        <taxon>Chitinibacteraceae</taxon>
        <taxon>Chitiniphilus</taxon>
    </lineage>
</organism>
<dbReference type="Proteomes" id="UP000310016">
    <property type="component" value="Unassembled WGS sequence"/>
</dbReference>
<evidence type="ECO:0000259" key="8">
    <source>
        <dbReference type="Pfam" id="PF05193"/>
    </source>
</evidence>
<evidence type="ECO:0000259" key="7">
    <source>
        <dbReference type="Pfam" id="PF00675"/>
    </source>
</evidence>